<evidence type="ECO:0000259" key="8">
    <source>
        <dbReference type="PROSITE" id="PS50110"/>
    </source>
</evidence>
<dbReference type="SUPFAM" id="SSF46894">
    <property type="entry name" value="C-terminal effector domain of the bipartite response regulators"/>
    <property type="match status" value="1"/>
</dbReference>
<sequence>MAAGIGDYLEANGLRVDYAANAFEARAQVARACFDVLVLDVNLPGQDGIGLCRDLKQAQGLGTPAIFLTARGALQDKLEGFAAGAIDYMVKPFAPVELLVRIRAICARVASQSPVCVDVAGYTLDLHSGLLSHAGRSLQLHSAGLAILGRLMQAHPRSVSKQALREDLWGDQSPQSDPLRAHVYQLRQAMLERFGEAPISTVRGIGYRFGAEP</sequence>
<accession>A0ABQ1HHY1</accession>
<feature type="DNA-binding region" description="OmpR/PhoB-type" evidence="7">
    <location>
        <begin position="114"/>
        <end position="211"/>
    </location>
</feature>
<keyword evidence="11" id="KW-1185">Reference proteome</keyword>
<dbReference type="GO" id="GO:0003677">
    <property type="term" value="F:DNA binding"/>
    <property type="evidence" value="ECO:0007669"/>
    <property type="project" value="UniProtKB-KW"/>
</dbReference>
<evidence type="ECO:0000256" key="6">
    <source>
        <dbReference type="PROSITE-ProRule" id="PRU00169"/>
    </source>
</evidence>
<keyword evidence="5" id="KW-0804">Transcription</keyword>
<evidence type="ECO:0000256" key="7">
    <source>
        <dbReference type="PROSITE-ProRule" id="PRU01091"/>
    </source>
</evidence>
<protein>
    <submittedName>
        <fullName evidence="10">DNA-binding response regulator</fullName>
    </submittedName>
</protein>
<dbReference type="CDD" id="cd00383">
    <property type="entry name" value="trans_reg_C"/>
    <property type="match status" value="1"/>
</dbReference>
<dbReference type="SMART" id="SM00448">
    <property type="entry name" value="REC"/>
    <property type="match status" value="1"/>
</dbReference>
<dbReference type="InterPro" id="IPR001867">
    <property type="entry name" value="OmpR/PhoB-type_DNA-bd"/>
</dbReference>
<gene>
    <name evidence="10" type="ORF">GCM10011521_14050</name>
</gene>
<dbReference type="Gene3D" id="3.40.50.2300">
    <property type="match status" value="1"/>
</dbReference>
<dbReference type="PROSITE" id="PS50110">
    <property type="entry name" value="RESPONSE_REGULATORY"/>
    <property type="match status" value="1"/>
</dbReference>
<keyword evidence="1 6" id="KW-0597">Phosphoprotein</keyword>
<dbReference type="InterPro" id="IPR039420">
    <property type="entry name" value="WalR-like"/>
</dbReference>
<dbReference type="Gene3D" id="1.10.10.10">
    <property type="entry name" value="Winged helix-like DNA-binding domain superfamily/Winged helix DNA-binding domain"/>
    <property type="match status" value="1"/>
</dbReference>
<dbReference type="CDD" id="cd17574">
    <property type="entry name" value="REC_OmpR"/>
    <property type="match status" value="1"/>
</dbReference>
<evidence type="ECO:0000256" key="3">
    <source>
        <dbReference type="ARBA" id="ARBA00023015"/>
    </source>
</evidence>
<dbReference type="InterPro" id="IPR016032">
    <property type="entry name" value="Sig_transdc_resp-reg_C-effctor"/>
</dbReference>
<name>A0ABQ1HHY1_9GAMM</name>
<keyword evidence="3" id="KW-0805">Transcription regulation</keyword>
<evidence type="ECO:0000259" key="9">
    <source>
        <dbReference type="PROSITE" id="PS51755"/>
    </source>
</evidence>
<dbReference type="PANTHER" id="PTHR48111:SF22">
    <property type="entry name" value="REGULATOR OF RPOS"/>
    <property type="match status" value="1"/>
</dbReference>
<evidence type="ECO:0000313" key="11">
    <source>
        <dbReference type="Proteomes" id="UP000623419"/>
    </source>
</evidence>
<dbReference type="Gene3D" id="6.10.250.690">
    <property type="match status" value="1"/>
</dbReference>
<keyword evidence="2" id="KW-0902">Two-component regulatory system</keyword>
<evidence type="ECO:0000256" key="1">
    <source>
        <dbReference type="ARBA" id="ARBA00022553"/>
    </source>
</evidence>
<evidence type="ECO:0000256" key="2">
    <source>
        <dbReference type="ARBA" id="ARBA00023012"/>
    </source>
</evidence>
<feature type="modified residue" description="4-aspartylphosphate" evidence="6">
    <location>
        <position position="40"/>
    </location>
</feature>
<feature type="domain" description="OmpR/PhoB-type" evidence="9">
    <location>
        <begin position="114"/>
        <end position="211"/>
    </location>
</feature>
<dbReference type="SMART" id="SM00862">
    <property type="entry name" value="Trans_reg_C"/>
    <property type="match status" value="1"/>
</dbReference>
<dbReference type="Pfam" id="PF00072">
    <property type="entry name" value="Response_reg"/>
    <property type="match status" value="1"/>
</dbReference>
<proteinExistence type="predicted"/>
<evidence type="ECO:0000256" key="5">
    <source>
        <dbReference type="ARBA" id="ARBA00023163"/>
    </source>
</evidence>
<dbReference type="PROSITE" id="PS51755">
    <property type="entry name" value="OMPR_PHOB"/>
    <property type="match status" value="1"/>
</dbReference>
<feature type="domain" description="Response regulatory" evidence="8">
    <location>
        <begin position="1"/>
        <end position="106"/>
    </location>
</feature>
<dbReference type="InterPro" id="IPR036388">
    <property type="entry name" value="WH-like_DNA-bd_sf"/>
</dbReference>
<dbReference type="SUPFAM" id="SSF52172">
    <property type="entry name" value="CheY-like"/>
    <property type="match status" value="1"/>
</dbReference>
<keyword evidence="4 7" id="KW-0238">DNA-binding</keyword>
<dbReference type="EMBL" id="BMKC01000001">
    <property type="protein sequence ID" value="GGA77007.1"/>
    <property type="molecule type" value="Genomic_DNA"/>
</dbReference>
<dbReference type="PANTHER" id="PTHR48111">
    <property type="entry name" value="REGULATOR OF RPOS"/>
    <property type="match status" value="1"/>
</dbReference>
<dbReference type="Pfam" id="PF00486">
    <property type="entry name" value="Trans_reg_C"/>
    <property type="match status" value="1"/>
</dbReference>
<dbReference type="InterPro" id="IPR001789">
    <property type="entry name" value="Sig_transdc_resp-reg_receiver"/>
</dbReference>
<comment type="caution">
    <text evidence="10">The sequence shown here is derived from an EMBL/GenBank/DDBJ whole genome shotgun (WGS) entry which is preliminary data.</text>
</comment>
<dbReference type="Proteomes" id="UP000623419">
    <property type="component" value="Unassembled WGS sequence"/>
</dbReference>
<evidence type="ECO:0000256" key="4">
    <source>
        <dbReference type="ARBA" id="ARBA00023125"/>
    </source>
</evidence>
<evidence type="ECO:0000313" key="10">
    <source>
        <dbReference type="EMBL" id="GGA77007.1"/>
    </source>
</evidence>
<dbReference type="InterPro" id="IPR011006">
    <property type="entry name" value="CheY-like_superfamily"/>
</dbReference>
<reference evidence="11" key="1">
    <citation type="journal article" date="2019" name="Int. J. Syst. Evol. Microbiol.">
        <title>The Global Catalogue of Microorganisms (GCM) 10K type strain sequencing project: providing services to taxonomists for standard genome sequencing and annotation.</title>
        <authorList>
            <consortium name="The Broad Institute Genomics Platform"/>
            <consortium name="The Broad Institute Genome Sequencing Center for Infectious Disease"/>
            <person name="Wu L."/>
            <person name="Ma J."/>
        </authorList>
    </citation>
    <scope>NUCLEOTIDE SEQUENCE [LARGE SCALE GENOMIC DNA]</scope>
    <source>
        <strain evidence="11">CGMCC 1.15905</strain>
    </source>
</reference>
<organism evidence="10 11">
    <name type="scientific">Arenimonas soli</name>
    <dbReference type="NCBI Taxonomy" id="2269504"/>
    <lineage>
        <taxon>Bacteria</taxon>
        <taxon>Pseudomonadati</taxon>
        <taxon>Pseudomonadota</taxon>
        <taxon>Gammaproteobacteria</taxon>
        <taxon>Lysobacterales</taxon>
        <taxon>Lysobacteraceae</taxon>
        <taxon>Arenimonas</taxon>
    </lineage>
</organism>